<dbReference type="OrthoDB" id="3750626at2759"/>
<keyword evidence="4" id="KW-1185">Reference proteome</keyword>
<gene>
    <name evidence="3" type="ORF">GMOD_00009366</name>
</gene>
<feature type="domain" description="F-box" evidence="2">
    <location>
        <begin position="50"/>
        <end position="94"/>
    </location>
</feature>
<dbReference type="InterPro" id="IPR001810">
    <property type="entry name" value="F-box_dom"/>
</dbReference>
<accession>A0A3M7MGJ0</accession>
<dbReference type="Gene3D" id="1.20.1280.50">
    <property type="match status" value="1"/>
</dbReference>
<proteinExistence type="predicted"/>
<organism evidence="3 4">
    <name type="scientific">Pyrenophora seminiperda CCB06</name>
    <dbReference type="NCBI Taxonomy" id="1302712"/>
    <lineage>
        <taxon>Eukaryota</taxon>
        <taxon>Fungi</taxon>
        <taxon>Dikarya</taxon>
        <taxon>Ascomycota</taxon>
        <taxon>Pezizomycotina</taxon>
        <taxon>Dothideomycetes</taxon>
        <taxon>Pleosporomycetidae</taxon>
        <taxon>Pleosporales</taxon>
        <taxon>Pleosporineae</taxon>
        <taxon>Pleosporaceae</taxon>
        <taxon>Pyrenophora</taxon>
    </lineage>
</organism>
<dbReference type="EMBL" id="KE747841">
    <property type="protein sequence ID" value="RMZ73625.1"/>
    <property type="molecule type" value="Genomic_DNA"/>
</dbReference>
<dbReference type="InterPro" id="IPR036047">
    <property type="entry name" value="F-box-like_dom_sf"/>
</dbReference>
<dbReference type="CDD" id="cd09917">
    <property type="entry name" value="F-box_SF"/>
    <property type="match status" value="1"/>
</dbReference>
<evidence type="ECO:0000313" key="4">
    <source>
        <dbReference type="Proteomes" id="UP000265663"/>
    </source>
</evidence>
<protein>
    <recommendedName>
        <fullName evidence="2">F-box domain-containing protein</fullName>
    </recommendedName>
</protein>
<feature type="compositionally biased region" description="Pro residues" evidence="1">
    <location>
        <begin position="33"/>
        <end position="44"/>
    </location>
</feature>
<feature type="region of interest" description="Disordered" evidence="1">
    <location>
        <begin position="28"/>
        <end position="48"/>
    </location>
</feature>
<reference evidence="3 4" key="1">
    <citation type="journal article" date="2014" name="PLoS ONE">
        <title>De novo Genome Assembly of the Fungal Plant Pathogen Pyrenophora semeniperda.</title>
        <authorList>
            <person name="Soliai M.M."/>
            <person name="Meyer S.E."/>
            <person name="Udall J.A."/>
            <person name="Elzinga D.E."/>
            <person name="Hermansen R.A."/>
            <person name="Bodily P.M."/>
            <person name="Hart A.A."/>
            <person name="Coleman C.E."/>
        </authorList>
    </citation>
    <scope>NUCLEOTIDE SEQUENCE [LARGE SCALE GENOMIC DNA]</scope>
    <source>
        <strain evidence="3 4">CCB06</strain>
        <tissue evidence="3">Mycelium</tissue>
    </source>
</reference>
<dbReference type="Proteomes" id="UP000265663">
    <property type="component" value="Unassembled WGS sequence"/>
</dbReference>
<name>A0A3M7MGJ0_9PLEO</name>
<dbReference type="Pfam" id="PF12937">
    <property type="entry name" value="F-box-like"/>
    <property type="match status" value="1"/>
</dbReference>
<evidence type="ECO:0000256" key="1">
    <source>
        <dbReference type="SAM" id="MobiDB-lite"/>
    </source>
</evidence>
<dbReference type="AlphaFoldDB" id="A0A3M7MGJ0"/>
<evidence type="ECO:0000313" key="3">
    <source>
        <dbReference type="EMBL" id="RMZ73625.1"/>
    </source>
</evidence>
<dbReference type="SUPFAM" id="SSF81383">
    <property type="entry name" value="F-box domain"/>
    <property type="match status" value="1"/>
</dbReference>
<evidence type="ECO:0000259" key="2">
    <source>
        <dbReference type="Pfam" id="PF12937"/>
    </source>
</evidence>
<dbReference type="SUPFAM" id="SSF101447">
    <property type="entry name" value="Formin homology 2 domain (FH2 domain)"/>
    <property type="match status" value="1"/>
</dbReference>
<sequence length="579" mass="66550">MTTRRFTMAIRPFNRHRFTNKIWRMLDEEEETPPPPPPPPPPLSPQKGLNTLPEELLLHIVTNFLDRPSLLATCLTSKKFQRIASPVLYTHIVLDVPYCTQYHGITTRIFRFARTLLDRPDLARRVRSLSLTTEWVHKKKMSVRNERSEHMESILLSCWGNAIYKAVAVVKELAGTHACWATRSEDWIFGMKVGSGHAWAGLVLALLPRLEDLTIEVLAGRSEEWQEYEEESVWDEYRFELAVTERLFGWAAHGDKSCLDLATLPGLRNLRVLKFFGGFIAPQWFVLPNLCSIQVGRGCKLPAGKDWGIILQEDASGNAMKKSKIRHLGLGMSTFAVVDEEDDYHKLSPDTISRTRFPCLDTLTIQLTNIDCQSEDMDILDWKLRGNMDFFLSCMGPVKKALRHFFLPIGGDPTFLAWIEPVTSLAAFTKLKSLRIPQDLLLGENYGLCKDAPDIPDAEILFPKTLKLLTIQYPTAQIFDWLDIFDKSVDKGAFPAFQGVHLLCEGIRGDPCPAMCAEWEVWYERRRRPYEVWIYYMEDEEHPSWYNGTWSKDWDPYVIRVVKFLEDLHVEPDAKTSVV</sequence>